<evidence type="ECO:0000256" key="1">
    <source>
        <dbReference type="ARBA" id="ARBA00023002"/>
    </source>
</evidence>
<dbReference type="Pfam" id="PF03807">
    <property type="entry name" value="F420_oxidored"/>
    <property type="match status" value="1"/>
</dbReference>
<dbReference type="InterPro" id="IPR036291">
    <property type="entry name" value="NAD(P)-bd_dom_sf"/>
</dbReference>
<dbReference type="AlphaFoldDB" id="A0AAW6UC76"/>
<evidence type="ECO:0000259" key="2">
    <source>
        <dbReference type="Pfam" id="PF03807"/>
    </source>
</evidence>
<dbReference type="EMBL" id="JASCXW010000022">
    <property type="protein sequence ID" value="MDI6453249.1"/>
    <property type="molecule type" value="Genomic_DNA"/>
</dbReference>
<evidence type="ECO:0000313" key="4">
    <source>
        <dbReference type="Proteomes" id="UP001431532"/>
    </source>
</evidence>
<feature type="domain" description="Pyrroline-5-carboxylate reductase catalytic N-terminal" evidence="2">
    <location>
        <begin position="2"/>
        <end position="92"/>
    </location>
</feature>
<dbReference type="Proteomes" id="UP001431532">
    <property type="component" value="Unassembled WGS sequence"/>
</dbReference>
<dbReference type="Gene3D" id="3.40.50.720">
    <property type="entry name" value="NAD(P)-binding Rossmann-like Domain"/>
    <property type="match status" value="1"/>
</dbReference>
<dbReference type="InterPro" id="IPR051267">
    <property type="entry name" value="STEAP_metalloreductase"/>
</dbReference>
<dbReference type="RefSeq" id="WP_282839679.1">
    <property type="nucleotide sequence ID" value="NZ_JASCXW010000022.1"/>
</dbReference>
<dbReference type="PANTHER" id="PTHR14239">
    <property type="entry name" value="DUDULIN-RELATED"/>
    <property type="match status" value="1"/>
</dbReference>
<dbReference type="SUPFAM" id="SSF51735">
    <property type="entry name" value="NAD(P)-binding Rossmann-fold domains"/>
    <property type="match status" value="1"/>
</dbReference>
<keyword evidence="4" id="KW-1185">Reference proteome</keyword>
<keyword evidence="1" id="KW-0560">Oxidoreductase</keyword>
<evidence type="ECO:0000313" key="3">
    <source>
        <dbReference type="EMBL" id="MDI6453249.1"/>
    </source>
</evidence>
<name>A0AAW6UC76_9MOLU</name>
<dbReference type="InterPro" id="IPR028939">
    <property type="entry name" value="P5C_Rdtase_cat_N"/>
</dbReference>
<protein>
    <submittedName>
        <fullName evidence="3">NAD(P)-binding domain-containing protein</fullName>
    </submittedName>
</protein>
<comment type="caution">
    <text evidence="3">The sequence shown here is derived from an EMBL/GenBank/DDBJ whole genome shotgun (WGS) entry which is preliminary data.</text>
</comment>
<proteinExistence type="predicted"/>
<dbReference type="GO" id="GO:0016491">
    <property type="term" value="F:oxidoreductase activity"/>
    <property type="evidence" value="ECO:0007669"/>
    <property type="project" value="UniProtKB-KW"/>
</dbReference>
<organism evidence="3 4">
    <name type="scientific">Peloplasma aerotolerans</name>
    <dbReference type="NCBI Taxonomy" id="3044389"/>
    <lineage>
        <taxon>Bacteria</taxon>
        <taxon>Bacillati</taxon>
        <taxon>Mycoplasmatota</taxon>
        <taxon>Mollicutes</taxon>
        <taxon>Acholeplasmatales</taxon>
        <taxon>Acholeplasmataceae</taxon>
        <taxon>Peloplasma</taxon>
    </lineage>
</organism>
<accession>A0AAW6UC76</accession>
<gene>
    <name evidence="3" type="ORF">QJ521_06715</name>
</gene>
<sequence length="231" mass="25780">MKIGIIGSGDVGKTLAIAFSNHKQEIMLSSRSPEKLSSFINENKNILIGNPFETASFGEVVINATPGLKSLDALLPLKHALYDKILIDLSNPLEFPDIKLSVVNTDSLGEQIQRLLPETKVIKTLNTVNSKIMVDPSLLGTLDHVMFISGNDFIAKQIVTDILKDLFKWKHVIDLGDITAARSQEMLLPLWLKLCEKMGSGAFNFNIVKKNRANNEVSSIWKPHYFIPYFE</sequence>
<reference evidence="3" key="1">
    <citation type="submission" date="2023-05" db="EMBL/GenBank/DDBJ databases">
        <title>Mariniplasma microaerophilum sp. nov., a novel anaerobic mollicute isolated from terrestrial mud volcano, Taman Peninsula, Russia.</title>
        <authorList>
            <person name="Khomyakova M.A."/>
            <person name="Merkel A.Y."/>
            <person name="Slobodkin A.I."/>
        </authorList>
    </citation>
    <scope>NUCLEOTIDE SEQUENCE</scope>
    <source>
        <strain evidence="3">M4Ah</strain>
    </source>
</reference>